<feature type="domain" description="Ribosomal protein eL8/eL30/eS12/Gadd45" evidence="3">
    <location>
        <begin position="6"/>
        <end position="93"/>
    </location>
</feature>
<reference evidence="4" key="1">
    <citation type="journal article" date="2014" name="Int. J. Syst. Evol. Microbiol.">
        <title>Complete genome sequence of Corynebacterium casei LMG S-19264T (=DSM 44701T), isolated from a smear-ripened cheese.</title>
        <authorList>
            <consortium name="US DOE Joint Genome Institute (JGI-PGF)"/>
            <person name="Walter F."/>
            <person name="Albersmeier A."/>
            <person name="Kalinowski J."/>
            <person name="Ruckert C."/>
        </authorList>
    </citation>
    <scope>NUCLEOTIDE SEQUENCE</scope>
    <source>
        <strain evidence="4">JCM 17251</strain>
    </source>
</reference>
<proteinExistence type="predicted"/>
<accession>A0A918CYW4</accession>
<name>A0A918CYW4_9BACI</name>
<protein>
    <submittedName>
        <fullName evidence="4">50S ribosomal protein L7ae</fullName>
    </submittedName>
</protein>
<dbReference type="GO" id="GO:0003723">
    <property type="term" value="F:RNA binding"/>
    <property type="evidence" value="ECO:0007669"/>
    <property type="project" value="InterPro"/>
</dbReference>
<organism evidence="4 5">
    <name type="scientific">Oceanobacillus indicireducens</name>
    <dbReference type="NCBI Taxonomy" id="1004261"/>
    <lineage>
        <taxon>Bacteria</taxon>
        <taxon>Bacillati</taxon>
        <taxon>Bacillota</taxon>
        <taxon>Bacilli</taxon>
        <taxon>Bacillales</taxon>
        <taxon>Bacillaceae</taxon>
        <taxon>Oceanobacillus</taxon>
    </lineage>
</organism>
<dbReference type="PANTHER" id="PTHR11449">
    <property type="entry name" value="RIBOSOMAL PROTEIN L30"/>
    <property type="match status" value="1"/>
</dbReference>
<dbReference type="InterPro" id="IPR039109">
    <property type="entry name" value="Ribosomal_eL30-like"/>
</dbReference>
<keyword evidence="5" id="KW-1185">Reference proteome</keyword>
<keyword evidence="1 4" id="KW-0689">Ribosomal protein</keyword>
<dbReference type="AlphaFoldDB" id="A0A918CYW4"/>
<dbReference type="Proteomes" id="UP000624041">
    <property type="component" value="Unassembled WGS sequence"/>
</dbReference>
<evidence type="ECO:0000259" key="3">
    <source>
        <dbReference type="Pfam" id="PF01248"/>
    </source>
</evidence>
<keyword evidence="2" id="KW-0687">Ribonucleoprotein</keyword>
<reference evidence="4" key="2">
    <citation type="submission" date="2020-09" db="EMBL/GenBank/DDBJ databases">
        <authorList>
            <person name="Sun Q."/>
            <person name="Ohkuma M."/>
        </authorList>
    </citation>
    <scope>NUCLEOTIDE SEQUENCE</scope>
    <source>
        <strain evidence="4">JCM 17251</strain>
    </source>
</reference>
<evidence type="ECO:0000256" key="1">
    <source>
        <dbReference type="ARBA" id="ARBA00022980"/>
    </source>
</evidence>
<dbReference type="InterPro" id="IPR029064">
    <property type="entry name" value="Ribosomal_eL30-like_sf"/>
</dbReference>
<dbReference type="RefSeq" id="WP_370459716.1">
    <property type="nucleotide sequence ID" value="NZ_BMOS01000001.1"/>
</dbReference>
<evidence type="ECO:0000313" key="4">
    <source>
        <dbReference type="EMBL" id="GGN49909.1"/>
    </source>
</evidence>
<dbReference type="Pfam" id="PF01248">
    <property type="entry name" value="Ribosomal_L7Ae"/>
    <property type="match status" value="1"/>
</dbReference>
<comment type="caution">
    <text evidence="4">The sequence shown here is derived from an EMBL/GenBank/DDBJ whole genome shotgun (WGS) entry which is preliminary data.</text>
</comment>
<dbReference type="Gene3D" id="3.30.1330.30">
    <property type="match status" value="1"/>
</dbReference>
<evidence type="ECO:0000256" key="2">
    <source>
        <dbReference type="ARBA" id="ARBA00023274"/>
    </source>
</evidence>
<dbReference type="InterPro" id="IPR004038">
    <property type="entry name" value="Ribosomal_eL8/eL30/eS12/Gad45"/>
</dbReference>
<dbReference type="GO" id="GO:0005840">
    <property type="term" value="C:ribosome"/>
    <property type="evidence" value="ECO:0007669"/>
    <property type="project" value="UniProtKB-KW"/>
</dbReference>
<sequence>MKNYLNLLGLAFRAGKCSVGEDAILRDVRSQKAKLVILAHDTGDQTKKRITDKCKYYRVPYVIAEEDRETLSNAIGKSQRVAIAVLDAGFAKKIRSYFAG</sequence>
<evidence type="ECO:0000313" key="5">
    <source>
        <dbReference type="Proteomes" id="UP000624041"/>
    </source>
</evidence>
<dbReference type="EMBL" id="BMOS01000001">
    <property type="protein sequence ID" value="GGN49909.1"/>
    <property type="molecule type" value="Genomic_DNA"/>
</dbReference>
<dbReference type="SUPFAM" id="SSF55315">
    <property type="entry name" value="L30e-like"/>
    <property type="match status" value="1"/>
</dbReference>
<gene>
    <name evidence="4" type="ORF">GCM10007971_03000</name>
</gene>
<dbReference type="GO" id="GO:1990904">
    <property type="term" value="C:ribonucleoprotein complex"/>
    <property type="evidence" value="ECO:0007669"/>
    <property type="project" value="UniProtKB-KW"/>
</dbReference>